<accession>A0A0B2XHE2</accession>
<organism evidence="2 3">
    <name type="scientific">Metarhizium robertsii (strain ARSEF 23 / ATCC MYA-3075)</name>
    <name type="common">Metarhizium anisopliae (strain ARSEF 23)</name>
    <dbReference type="NCBI Taxonomy" id="655844"/>
    <lineage>
        <taxon>Eukaryota</taxon>
        <taxon>Fungi</taxon>
        <taxon>Dikarya</taxon>
        <taxon>Ascomycota</taxon>
        <taxon>Pezizomycotina</taxon>
        <taxon>Sordariomycetes</taxon>
        <taxon>Hypocreomycetidae</taxon>
        <taxon>Hypocreales</taxon>
        <taxon>Clavicipitaceae</taxon>
        <taxon>Metarhizium</taxon>
    </lineage>
</organism>
<feature type="domain" description="Glycosyl hydrolase family 92" evidence="1">
    <location>
        <begin position="76"/>
        <end position="122"/>
    </location>
</feature>
<dbReference type="GeneID" id="23632962"/>
<dbReference type="AlphaFoldDB" id="A0A0B2XHE2"/>
<proteinExistence type="predicted"/>
<comment type="caution">
    <text evidence="2">The sequence shown here is derived from an EMBL/GenBank/DDBJ whole genome shotgun (WGS) entry which is preliminary data.</text>
</comment>
<dbReference type="HOGENOM" id="CLU_1855757_0_0_1"/>
<keyword evidence="3" id="KW-1185">Reference proteome</keyword>
<reference evidence="2 3" key="1">
    <citation type="journal article" date="2011" name="PLoS Genet.">
        <title>Genome sequencing and comparative transcriptomics of the model entomopathogenic fungi Metarhizium anisopliae and M. acridum.</title>
        <authorList>
            <person name="Gao Q."/>
            <person name="Jin K."/>
            <person name="Ying S.H."/>
            <person name="Zhang Y."/>
            <person name="Xiao G."/>
            <person name="Shang Y."/>
            <person name="Duan Z."/>
            <person name="Hu X."/>
            <person name="Xie X.Q."/>
            <person name="Zhou G."/>
            <person name="Peng G."/>
            <person name="Luo Z."/>
            <person name="Huang W."/>
            <person name="Wang B."/>
            <person name="Fang W."/>
            <person name="Wang S."/>
            <person name="Zhong Y."/>
            <person name="Ma L.J."/>
            <person name="St Leger R.J."/>
            <person name="Zhao G.P."/>
            <person name="Pei Y."/>
            <person name="Feng M.G."/>
            <person name="Xia Y."/>
            <person name="Wang C."/>
        </authorList>
    </citation>
    <scope>NUCLEOTIDE SEQUENCE [LARGE SCALE GENOMIC DNA]</scope>
    <source>
        <strain evidence="3">ARSEF 23 / ATCC MYA-3075</strain>
    </source>
</reference>
<dbReference type="RefSeq" id="XP_011411810.1">
    <property type="nucleotide sequence ID" value="XM_011413508.1"/>
</dbReference>
<dbReference type="OrthoDB" id="5083424at2759"/>
<dbReference type="EMBL" id="ADNJ02000008">
    <property type="protein sequence ID" value="KHO10977.1"/>
    <property type="molecule type" value="Genomic_DNA"/>
</dbReference>
<dbReference type="InterPro" id="IPR012939">
    <property type="entry name" value="Glyco_hydro_92"/>
</dbReference>
<dbReference type="Gene3D" id="3.30.2080.10">
    <property type="entry name" value="GH92 mannosidase domain"/>
    <property type="match status" value="1"/>
</dbReference>
<dbReference type="Proteomes" id="UP000002498">
    <property type="component" value="Unassembled WGS sequence"/>
</dbReference>
<name>A0A0B2XHE2_METRA</name>
<dbReference type="KEGG" id="maj:MAA_11514"/>
<dbReference type="Pfam" id="PF07971">
    <property type="entry name" value="Glyco_hydro_92"/>
    <property type="match status" value="1"/>
</dbReference>
<gene>
    <name evidence="2" type="ORF">MAA_11514</name>
</gene>
<evidence type="ECO:0000313" key="3">
    <source>
        <dbReference type="Proteomes" id="UP000002498"/>
    </source>
</evidence>
<sequence>MRNNRRVNGVNDDLDAEDHGGSWLTDERNAEYLRGTQDALLRQIEQRADLRQAFVRDDQGRTGGKTLCRQAMAVYMESWLLWNMIGLYPMTGTPLFLIGSPWFADLTIHLGGGGSAARKLRITSTGGGGGETPFTCAR</sequence>
<evidence type="ECO:0000259" key="1">
    <source>
        <dbReference type="Pfam" id="PF07971"/>
    </source>
</evidence>
<reference evidence="2 3" key="2">
    <citation type="journal article" date="2014" name="Proc. Natl. Acad. Sci. U.S.A.">
        <title>Trajectory and genomic determinants of fungal-pathogen speciation and host adaptation.</title>
        <authorList>
            <person name="Hu X."/>
            <person name="Xiao G."/>
            <person name="Zheng P."/>
            <person name="Shang Y."/>
            <person name="Su Y."/>
            <person name="Zhang X."/>
            <person name="Liu X."/>
            <person name="Zhan S."/>
            <person name="St Leger R.J."/>
            <person name="Wang C."/>
        </authorList>
    </citation>
    <scope>GENOME REANNOTATION</scope>
    <source>
        <strain evidence="3">ARSEF 23 / ATCC MYA-3075</strain>
    </source>
</reference>
<evidence type="ECO:0000313" key="2">
    <source>
        <dbReference type="EMBL" id="KHO10977.1"/>
    </source>
</evidence>
<protein>
    <submittedName>
        <fullName evidence="2">Gliotoxin biosynthesis protein GliK</fullName>
    </submittedName>
</protein>